<protein>
    <submittedName>
        <fullName evidence="1">Uncharacterized protein</fullName>
    </submittedName>
</protein>
<organism evidence="1 2">
    <name type="scientific">Thamnidium elegans</name>
    <dbReference type="NCBI Taxonomy" id="101142"/>
    <lineage>
        <taxon>Eukaryota</taxon>
        <taxon>Fungi</taxon>
        <taxon>Fungi incertae sedis</taxon>
        <taxon>Mucoromycota</taxon>
        <taxon>Mucoromycotina</taxon>
        <taxon>Mucoromycetes</taxon>
        <taxon>Mucorales</taxon>
        <taxon>Mucorineae</taxon>
        <taxon>Mucoraceae</taxon>
        <taxon>Thamnidium</taxon>
    </lineage>
</organism>
<dbReference type="Proteomes" id="UP000613177">
    <property type="component" value="Unassembled WGS sequence"/>
</dbReference>
<dbReference type="AlphaFoldDB" id="A0A8H7SGZ3"/>
<evidence type="ECO:0000313" key="2">
    <source>
        <dbReference type="Proteomes" id="UP000613177"/>
    </source>
</evidence>
<name>A0A8H7SGZ3_9FUNG</name>
<evidence type="ECO:0000313" key="1">
    <source>
        <dbReference type="EMBL" id="KAG2229555.1"/>
    </source>
</evidence>
<proteinExistence type="predicted"/>
<gene>
    <name evidence="1" type="ORF">INT48_006770</name>
</gene>
<comment type="caution">
    <text evidence="1">The sequence shown here is derived from an EMBL/GenBank/DDBJ whole genome shotgun (WGS) entry which is preliminary data.</text>
</comment>
<reference evidence="1" key="1">
    <citation type="submission" date="2021-01" db="EMBL/GenBank/DDBJ databases">
        <title>Metabolic potential, ecology and presence of endohyphal bacteria is reflected in genomic diversity of Mucoromycotina.</title>
        <authorList>
            <person name="Muszewska A."/>
            <person name="Okrasinska A."/>
            <person name="Steczkiewicz K."/>
            <person name="Drgas O."/>
            <person name="Orlowska M."/>
            <person name="Perlinska-Lenart U."/>
            <person name="Aleksandrzak-Piekarczyk T."/>
            <person name="Szatraj K."/>
            <person name="Zielenkiewicz U."/>
            <person name="Pilsyk S."/>
            <person name="Malc E."/>
            <person name="Mieczkowski P."/>
            <person name="Kruszewska J.S."/>
            <person name="Biernat P."/>
            <person name="Pawlowska J."/>
        </authorList>
    </citation>
    <scope>NUCLEOTIDE SEQUENCE</scope>
    <source>
        <strain evidence="1">WA0000018081</strain>
    </source>
</reference>
<dbReference type="EMBL" id="JAEPRE010000263">
    <property type="protein sequence ID" value="KAG2229555.1"/>
    <property type="molecule type" value="Genomic_DNA"/>
</dbReference>
<accession>A0A8H7SGZ3</accession>
<keyword evidence="2" id="KW-1185">Reference proteome</keyword>
<sequence>MLTGIRGYCHGSSIKGHLKYGGVWKPKLHMLKTKKGNLVMEIRGTSVCANEHCILALKNETHKGRDAVSAIAICISGSTMSLLKMQHPSFSYNKYSSENNTDDFRSKAEVFLNRNTSRPVIYDDITREI</sequence>